<feature type="compositionally biased region" description="Acidic residues" evidence="1">
    <location>
        <begin position="349"/>
        <end position="362"/>
    </location>
</feature>
<protein>
    <submittedName>
        <fullName evidence="2">Uncharacterized protein</fullName>
    </submittedName>
</protein>
<comment type="caution">
    <text evidence="2">The sequence shown here is derived from an EMBL/GenBank/DDBJ whole genome shotgun (WGS) entry which is preliminary data.</text>
</comment>
<accession>A0AA36NF83</accession>
<gene>
    <name evidence="2" type="ORF">EVOR1521_LOCUS26637</name>
</gene>
<feature type="region of interest" description="Disordered" evidence="1">
    <location>
        <begin position="292"/>
        <end position="392"/>
    </location>
</feature>
<sequence length="2456" mass="267616">MEGDLLALPHNASCQVANPEACWKTSLRRQFLTQTQGTSPSFTRAAAVVNPGGTRSWTGNSTKGLTRETTYIEPFGDLSTIKLLGWSRMEKDMGIMRDVAGISSAVVQGLNPNKQYKWSIKQTPNTNEVNNKLTVNHGSQMTLTQSDRRRRRRRRYLSPSSWSQEGTVASTPRGEIIMEFEAIDYPLNSFVEKSGASRRRDGVASSSCRRRYTITHCSCIADSGVCTGSKVSGSTCYAYGTTDVHGTTGKSASVRSQSQCMSMTFMKSYQVITSGGPSFSFLESGVNGTVAEADVADEDDREVSLDAVGTAREEDEHDDIEDEVDVADEDHEGLDDEHLGELDEHSEAESSDADMAEEDEVDQAPQTPQKTHPSSPHPSQTLPPQTLQAQTHSAQLSVRLLPLRSCTCYPDSFTEKDHTWTITHHCKEVWLSGEKCYAKGGYAQAICAEIPEPAARSWGTVTKSGSYASNQDSGPTAQCSSDKVMTGCWCKSTSGAGDGCARVWVDSAIDCRVTAELLVSPRLMGGLGVQHCARPSYRIPASHAWEGGSAGKRPLPASFVHGSQLTASCWTERFQSFRAALKESHETLHCVNGDWYNTLQGPELTSFSCAPCVNVAGTGYSQYAKRNEQAGNTAQAEELYFFSRLAMRVYTELGSVVETAAAAHKFCLKKKPGSSHEMMLENSQECPEILAIQAAGSSEIQERMMMLLDQGRRCLITAFIAVFVREATSAKMSQLRGACLASERYPESRKLGRQNCRLVMDSRGMKVLIAIPGKICTRPSHPTVVLTVRWSAYLMGKSLVATFGAFVDSTITYDKTSSDWPDWNTILADSPILCADGEALTGFKHQPAGNKFSYECSRIGGLGATYEYFSAQVEVKVWDAKKMITVDCGANGLLSGFHFEFSEGGRWARSRYTCSKAGGAPVVMEPSTKIAPEGVFCPVLLDQRTGRFEYENSITGDTLVFQSSGAWCVGSACSVPLGGADPIGVSMPGFEVLNVTDFAGEFEAKGIPKTMEGEGAGNLAKQLKKLKPPKRPAQPPKPKLQDFKAKQPEYSAECLDYQDLWKKVVETHINEAKEPVTEEAKLEADPGTEGEELLDYHPCAVAAGAGGIFGRMAGQSNKMAPENMLYSDWNDCMQGDINRDLLSAQLGFAETAYDLVGNAIQEGIKLVCAMPPDVEIAPLGAGAEVEPDSICDQVTDFVRTMVDLPVGFGFAGTAYALEEEGFNACNPLQVGFSRVFCDIHCVRDAVIRGDRTIIRNLEEATKISNDNMKKMVEWSTEANRVETEYLDKKIDHSLKVNTIYLEHIAQNTQPAEQLVLKNAATATQAMLKEMRGYAEAASFNAAGRHAARSALSNFLKTAQMLNANASLSQVQDFQNQVQSLHGALQMTGGGLSHAQVVGRQINHEVRQLQQRFTRQERSLGVYRRHSTEVHQTAKGWKRGTSEALLALDHIWWRLRNRLDAYLDVAESEVQHFQASFQSLGSYQDCKAGFEDLLHSYGASVAKMHKSHRLLKSTWREVANLLGELAAVIRDGGVFHTFAAAEGSKSPLAKQTLHQARFAVQGAIFLLHRFQAASMPPPDISVLKDFSAQVRRSYDEANAKPESQCFGGAAVVDLLFLGGSHAEPKCDEPAEASSPALLQSRRFAGSGRIQFSDGLTGSYDSAPSFAWLQNQSKTLAPRCQRRKQPPTPLAAAEKIQHIRNEMLVARNLASSCNGIPLVAYHVNTSETTCCPTESWECAGCAKYSGKCEKCRGGFVTVANRCVSCLSTVGWTNELNQTCDALTVADCNDRPVNGQSNKQACCLCGGGVKSPTPFQYPDARFVVGADVVLKPLPRTAARYSVNSDCALAAHNLTLDGETGAISYAANKLKPAKAFSVQCEVTAHQDVGLEETVKVSVIVDSMTYGSGALIFDTVTKYSVATETSEWKDFSMICAPDAPWLSISAAGEVSLSATSIAGAVTDTEEGENEYKGMDGAVCVVSALQKSNDKSTDEEFVKRSTTFAAIRPRPWPAITYEASYVEVVVGEELPPMKLQVPSGFEEGMGGLKPSSFHMSCVVDGNWNSPRPSPTWSFDTVWGVGLLGEHSILEIQADGTISLAPAATMAKLFDEILANSQQRKSVQMSCGVWGSFPGTDFQPVKTPLVIRIKDSMCWISETIQGQVVHEVTILDEATCRNNCRMSKRCSHFTFAHDKCKHWRIQNEGGSPVTAFAKVTDCSDLNTCLRLKHPEWVVAGDYCPVTYDFQRGGPVYRKDSAVKQEVMFLSTVLPGSTSSCAVGKWLVQSASGDDFIDSDKGYFELKGNERACLEAGLPSSGTGMSLNLATLACGKPLFPEAEEETLQPLVFDDPTTTQTEEDFWLHPCDCLPLEWGSGWPADAMALENIPPTSNGSFIPPPFLIVSGQFACPSRQLMKGPAGIHFESEAESMEPSDCQDAMQGLRWMPVLLERYIPRGPDVPPLHWL</sequence>
<feature type="compositionally biased region" description="Basic and acidic residues" evidence="1">
    <location>
        <begin position="336"/>
        <end position="348"/>
    </location>
</feature>
<dbReference type="Proteomes" id="UP001178507">
    <property type="component" value="Unassembled WGS sequence"/>
</dbReference>
<feature type="region of interest" description="Disordered" evidence="1">
    <location>
        <begin position="139"/>
        <end position="168"/>
    </location>
</feature>
<feature type="compositionally biased region" description="Acidic residues" evidence="1">
    <location>
        <begin position="313"/>
        <end position="335"/>
    </location>
</feature>
<organism evidence="2 3">
    <name type="scientific">Effrenium voratum</name>
    <dbReference type="NCBI Taxonomy" id="2562239"/>
    <lineage>
        <taxon>Eukaryota</taxon>
        <taxon>Sar</taxon>
        <taxon>Alveolata</taxon>
        <taxon>Dinophyceae</taxon>
        <taxon>Suessiales</taxon>
        <taxon>Symbiodiniaceae</taxon>
        <taxon>Effrenium</taxon>
    </lineage>
</organism>
<feature type="compositionally biased region" description="Polar residues" evidence="1">
    <location>
        <begin position="158"/>
        <end position="168"/>
    </location>
</feature>
<keyword evidence="3" id="KW-1185">Reference proteome</keyword>
<evidence type="ECO:0000313" key="2">
    <source>
        <dbReference type="EMBL" id="CAJ1404119.1"/>
    </source>
</evidence>
<proteinExistence type="predicted"/>
<name>A0AA36NF83_9DINO</name>
<reference evidence="2" key="1">
    <citation type="submission" date="2023-08" db="EMBL/GenBank/DDBJ databases">
        <authorList>
            <person name="Chen Y."/>
            <person name="Shah S."/>
            <person name="Dougan E. K."/>
            <person name="Thang M."/>
            <person name="Chan C."/>
        </authorList>
    </citation>
    <scope>NUCLEOTIDE SEQUENCE</scope>
</reference>
<evidence type="ECO:0000313" key="3">
    <source>
        <dbReference type="Proteomes" id="UP001178507"/>
    </source>
</evidence>
<evidence type="ECO:0000256" key="1">
    <source>
        <dbReference type="SAM" id="MobiDB-lite"/>
    </source>
</evidence>
<dbReference type="EMBL" id="CAUJNA010003525">
    <property type="protein sequence ID" value="CAJ1404119.1"/>
    <property type="molecule type" value="Genomic_DNA"/>
</dbReference>
<feature type="compositionally biased region" description="Low complexity" evidence="1">
    <location>
        <begin position="367"/>
        <end position="392"/>
    </location>
</feature>